<feature type="transmembrane region" description="Helical" evidence="1">
    <location>
        <begin position="49"/>
        <end position="70"/>
    </location>
</feature>
<feature type="transmembrane region" description="Helical" evidence="1">
    <location>
        <begin position="7"/>
        <end position="29"/>
    </location>
</feature>
<dbReference type="RefSeq" id="WP_080048269.1">
    <property type="nucleotide sequence ID" value="NZ_CP020100.1"/>
</dbReference>
<protein>
    <submittedName>
        <fullName evidence="2">Uncharacterized protein</fullName>
    </submittedName>
</protein>
<feature type="transmembrane region" description="Helical" evidence="1">
    <location>
        <begin position="119"/>
        <end position="141"/>
    </location>
</feature>
<dbReference type="AlphaFoldDB" id="A0A1V0B0J7"/>
<evidence type="ECO:0000313" key="3">
    <source>
        <dbReference type="Proteomes" id="UP000243488"/>
    </source>
</evidence>
<proteinExistence type="predicted"/>
<accession>A0A1V0B0J7</accession>
<gene>
    <name evidence="2" type="ORF">BVH74_00900</name>
</gene>
<name>A0A1V0B0J7_9GAMM</name>
<keyword evidence="1" id="KW-0812">Transmembrane</keyword>
<keyword evidence="1" id="KW-1133">Transmembrane helix</keyword>
<reference evidence="2 3" key="1">
    <citation type="submission" date="2017-03" db="EMBL/GenBank/DDBJ databases">
        <title>Complete genome sequence of the novel DNRA strain Pseudomonas sp. S-6-2 isolated from Chinese polluted river sediment. Journal of Biotechnology.</title>
        <authorList>
            <person name="Li J."/>
            <person name="Xiang F."/>
            <person name="Wang L."/>
            <person name="Xi L."/>
            <person name="Liu J."/>
        </authorList>
    </citation>
    <scope>NUCLEOTIDE SEQUENCE [LARGE SCALE GENOMIC DNA]</scope>
    <source>
        <strain evidence="2 3">S-6-2</strain>
    </source>
</reference>
<dbReference type="STRING" id="1931241.BVH74_00900"/>
<feature type="transmembrane region" description="Helical" evidence="1">
    <location>
        <begin position="90"/>
        <end position="113"/>
    </location>
</feature>
<evidence type="ECO:0000313" key="2">
    <source>
        <dbReference type="EMBL" id="AQZ93411.1"/>
    </source>
</evidence>
<dbReference type="EMBL" id="CP020100">
    <property type="protein sequence ID" value="AQZ93411.1"/>
    <property type="molecule type" value="Genomic_DNA"/>
</dbReference>
<dbReference type="Proteomes" id="UP000243488">
    <property type="component" value="Chromosome"/>
</dbReference>
<keyword evidence="3" id="KW-1185">Reference proteome</keyword>
<evidence type="ECO:0000256" key="1">
    <source>
        <dbReference type="SAM" id="Phobius"/>
    </source>
</evidence>
<dbReference type="KEGG" id="ppha:BVH74_00900"/>
<keyword evidence="1" id="KW-0472">Membrane</keyword>
<organism evidence="2 3">
    <name type="scientific">Halopseudomonas phragmitis</name>
    <dbReference type="NCBI Taxonomy" id="1931241"/>
    <lineage>
        <taxon>Bacteria</taxon>
        <taxon>Pseudomonadati</taxon>
        <taxon>Pseudomonadota</taxon>
        <taxon>Gammaproteobacteria</taxon>
        <taxon>Pseudomonadales</taxon>
        <taxon>Pseudomonadaceae</taxon>
        <taxon>Halopseudomonas</taxon>
    </lineage>
</organism>
<sequence>MKALYFLRVYFVSYEFAFLVLCLAGYMLSQQFLSAHFPLSTLNEDAIKWAMIFPAGIAGWTFKEGVAVLFPSDKNEKALHEWPDYWRLKVHFDVGITNSILFTIPCFAVWIMSALNTLVGAWVFVGFAGALSVNAFSFYTAKIHLKSALIRLDDSNDSNNRVN</sequence>